<proteinExistence type="inferred from homology"/>
<dbReference type="Gene3D" id="3.40.50.1820">
    <property type="entry name" value="alpha/beta hydrolase"/>
    <property type="match status" value="1"/>
</dbReference>
<sequence>MAQLPTKEGSLPFEVPGRKDISCSTYYKIVGDLSSGAPPLVVAHGGPGAGHDYLLSWADLWPQYGLPVVFYDQIGCGSSTHLPDTLGDTSLWQESTFVAELNNLIDHLNLRDGPGFHLLGQSWGGMFGVTFASGRPRGLQKLVLANALASKELSSQGYQLRIQEMPPDKREVLEDCLKKEDFESPAYQGAMMAFYKLYLCRDDPFPPSLLPSFKNIGEAKAVNQTMNGRSVLIGDGSMKDWTSIPGLPQVTAPTLVYNGEFDSSHDVAQVPFFELIPRVRWITFAGGSHMCHLESGGLKEKVFKTVGDFLTQGQDRQGKPAVQG</sequence>
<dbReference type="NCBIfam" id="TIGR01250">
    <property type="entry name" value="pro_imino_pep_2"/>
    <property type="match status" value="1"/>
</dbReference>
<dbReference type="InterPro" id="IPR029058">
    <property type="entry name" value="AB_hydrolase_fold"/>
</dbReference>
<dbReference type="Proteomes" id="UP000803844">
    <property type="component" value="Unassembled WGS sequence"/>
</dbReference>
<dbReference type="InterPro" id="IPR002410">
    <property type="entry name" value="Peptidase_S33"/>
</dbReference>
<evidence type="ECO:0000256" key="1">
    <source>
        <dbReference type="ARBA" id="ARBA00010088"/>
    </source>
</evidence>
<dbReference type="AlphaFoldDB" id="A0A9P5CQX2"/>
<dbReference type="GO" id="GO:0008233">
    <property type="term" value="F:peptidase activity"/>
    <property type="evidence" value="ECO:0007669"/>
    <property type="project" value="InterPro"/>
</dbReference>
<dbReference type="RefSeq" id="XP_040778920.1">
    <property type="nucleotide sequence ID" value="XM_040923254.1"/>
</dbReference>
<protein>
    <submittedName>
        <fullName evidence="4">Proline-specific peptidase</fullName>
    </submittedName>
</protein>
<dbReference type="PANTHER" id="PTHR43194:SF2">
    <property type="entry name" value="PEROXISOMAL MEMBRANE PROTEIN LPX1"/>
    <property type="match status" value="1"/>
</dbReference>
<comment type="similarity">
    <text evidence="1">Belongs to the peptidase S33 family.</text>
</comment>
<dbReference type="InterPro" id="IPR000073">
    <property type="entry name" value="AB_hydrolase_1"/>
</dbReference>
<gene>
    <name evidence="4" type="ORF">M406DRAFT_355777</name>
</gene>
<evidence type="ECO:0000256" key="2">
    <source>
        <dbReference type="ARBA" id="ARBA00022801"/>
    </source>
</evidence>
<dbReference type="InterPro" id="IPR005945">
    <property type="entry name" value="Pro_imino_pep"/>
</dbReference>
<dbReference type="SUPFAM" id="SSF53474">
    <property type="entry name" value="alpha/beta-Hydrolases"/>
    <property type="match status" value="1"/>
</dbReference>
<evidence type="ECO:0000259" key="3">
    <source>
        <dbReference type="Pfam" id="PF00561"/>
    </source>
</evidence>
<dbReference type="OrthoDB" id="190201at2759"/>
<accession>A0A9P5CQX2</accession>
<keyword evidence="2" id="KW-0378">Hydrolase</keyword>
<evidence type="ECO:0000313" key="4">
    <source>
        <dbReference type="EMBL" id="KAF3767959.1"/>
    </source>
</evidence>
<dbReference type="GO" id="GO:0006508">
    <property type="term" value="P:proteolysis"/>
    <property type="evidence" value="ECO:0007669"/>
    <property type="project" value="InterPro"/>
</dbReference>
<keyword evidence="5" id="KW-1185">Reference proteome</keyword>
<dbReference type="EMBL" id="MU032346">
    <property type="protein sequence ID" value="KAF3767959.1"/>
    <property type="molecule type" value="Genomic_DNA"/>
</dbReference>
<feature type="domain" description="AB hydrolase-1" evidence="3">
    <location>
        <begin position="38"/>
        <end position="294"/>
    </location>
</feature>
<dbReference type="GeneID" id="63840383"/>
<name>A0A9P5CQX2_CRYP1</name>
<organism evidence="4 5">
    <name type="scientific">Cryphonectria parasitica (strain ATCC 38755 / EP155)</name>
    <dbReference type="NCBI Taxonomy" id="660469"/>
    <lineage>
        <taxon>Eukaryota</taxon>
        <taxon>Fungi</taxon>
        <taxon>Dikarya</taxon>
        <taxon>Ascomycota</taxon>
        <taxon>Pezizomycotina</taxon>
        <taxon>Sordariomycetes</taxon>
        <taxon>Sordariomycetidae</taxon>
        <taxon>Diaporthales</taxon>
        <taxon>Cryphonectriaceae</taxon>
        <taxon>Cryphonectria-Endothia species complex</taxon>
        <taxon>Cryphonectria</taxon>
    </lineage>
</organism>
<evidence type="ECO:0000313" key="5">
    <source>
        <dbReference type="Proteomes" id="UP000803844"/>
    </source>
</evidence>
<dbReference type="Pfam" id="PF00561">
    <property type="entry name" value="Abhydrolase_1"/>
    <property type="match status" value="1"/>
</dbReference>
<comment type="caution">
    <text evidence="4">The sequence shown here is derived from an EMBL/GenBank/DDBJ whole genome shotgun (WGS) entry which is preliminary data.</text>
</comment>
<dbReference type="PRINTS" id="PR00793">
    <property type="entry name" value="PROAMNOPTASE"/>
</dbReference>
<dbReference type="InterPro" id="IPR050228">
    <property type="entry name" value="Carboxylesterase_BioH"/>
</dbReference>
<reference evidence="4" key="1">
    <citation type="journal article" date="2020" name="Phytopathology">
        <title>Genome sequence of the chestnut blight fungus Cryphonectria parasitica EP155: A fundamental resource for an archetypical invasive plant pathogen.</title>
        <authorList>
            <person name="Crouch J.A."/>
            <person name="Dawe A."/>
            <person name="Aerts A."/>
            <person name="Barry K."/>
            <person name="Churchill A.C.L."/>
            <person name="Grimwood J."/>
            <person name="Hillman B."/>
            <person name="Milgroom M.G."/>
            <person name="Pangilinan J."/>
            <person name="Smith M."/>
            <person name="Salamov A."/>
            <person name="Schmutz J."/>
            <person name="Yadav J."/>
            <person name="Grigoriev I.V."/>
            <person name="Nuss D."/>
        </authorList>
    </citation>
    <scope>NUCLEOTIDE SEQUENCE</scope>
    <source>
        <strain evidence="4">EP155</strain>
    </source>
</reference>
<dbReference type="PANTHER" id="PTHR43194">
    <property type="entry name" value="HYDROLASE ALPHA/BETA FOLD FAMILY"/>
    <property type="match status" value="1"/>
</dbReference>
<dbReference type="PIRSF" id="PIRSF005539">
    <property type="entry name" value="Pept_S33_TRI_F1"/>
    <property type="match status" value="1"/>
</dbReference>